<feature type="region of interest" description="Disordered" evidence="1">
    <location>
        <begin position="205"/>
        <end position="324"/>
    </location>
</feature>
<feature type="region of interest" description="Disordered" evidence="1">
    <location>
        <begin position="90"/>
        <end position="174"/>
    </location>
</feature>
<name>A0A1M6R8T7_9ACTN</name>
<gene>
    <name evidence="2" type="ORF">SAMN05421803_11710</name>
</gene>
<sequence>MLVTTSGAGVPSEVGSNRGCAGGPFLPFHVVGRGRPRPDPPPDSTPPPPATRNPRTRPAVCRPSYRGGGSGSAGLYLPKRLAFWKPKVLAGRDHRPPFPTGDRPGDLGVRLTPSGGGSGSVPRHPLRRAEKVPAALPRATRRGSDTLRLQLRPPGGWTTPGGAASRCARPSPPGVRGAEYALVNPLESGWRSMLTGCARGPKTVHVPPPTALGGHGWALRTGRSSRPPPFAGGIPPTPSGRAGIASLDPAPEHTPTTMDARPTQRPCALPPADRAGARSTLRRPPTPSGRAFGELRSSSHPRNLGWERHPPAGVGRSRRVTPRD</sequence>
<reference evidence="2 3" key="1">
    <citation type="submission" date="2016-11" db="EMBL/GenBank/DDBJ databases">
        <authorList>
            <person name="Jaros S."/>
            <person name="Januszkiewicz K."/>
            <person name="Wedrychowicz H."/>
        </authorList>
    </citation>
    <scope>NUCLEOTIDE SEQUENCE [LARGE SCALE GENOMIC DNA]</scope>
    <source>
        <strain evidence="2 3">CGMCC 4.5723</strain>
    </source>
</reference>
<evidence type="ECO:0000313" key="2">
    <source>
        <dbReference type="EMBL" id="SHK28885.1"/>
    </source>
</evidence>
<evidence type="ECO:0000256" key="1">
    <source>
        <dbReference type="SAM" id="MobiDB-lite"/>
    </source>
</evidence>
<dbReference type="AlphaFoldDB" id="A0A1M6R8T7"/>
<feature type="compositionally biased region" description="Pro residues" evidence="1">
    <location>
        <begin position="39"/>
        <end position="51"/>
    </location>
</feature>
<keyword evidence="3" id="KW-1185">Reference proteome</keyword>
<organism evidence="2 3">
    <name type="scientific">Nocardiopsis flavescens</name>
    <dbReference type="NCBI Taxonomy" id="758803"/>
    <lineage>
        <taxon>Bacteria</taxon>
        <taxon>Bacillati</taxon>
        <taxon>Actinomycetota</taxon>
        <taxon>Actinomycetes</taxon>
        <taxon>Streptosporangiales</taxon>
        <taxon>Nocardiopsidaceae</taxon>
        <taxon>Nocardiopsis</taxon>
    </lineage>
</organism>
<dbReference type="EMBL" id="FQZK01000017">
    <property type="protein sequence ID" value="SHK28885.1"/>
    <property type="molecule type" value="Genomic_DNA"/>
</dbReference>
<protein>
    <submittedName>
        <fullName evidence="2">Uncharacterized protein</fullName>
    </submittedName>
</protein>
<dbReference type="Proteomes" id="UP000184452">
    <property type="component" value="Unassembled WGS sequence"/>
</dbReference>
<feature type="region of interest" description="Disordered" evidence="1">
    <location>
        <begin position="1"/>
        <end position="74"/>
    </location>
</feature>
<feature type="compositionally biased region" description="Low complexity" evidence="1">
    <location>
        <begin position="153"/>
        <end position="162"/>
    </location>
</feature>
<feature type="compositionally biased region" description="Pro residues" evidence="1">
    <location>
        <begin position="226"/>
        <end position="238"/>
    </location>
</feature>
<evidence type="ECO:0000313" key="3">
    <source>
        <dbReference type="Proteomes" id="UP000184452"/>
    </source>
</evidence>
<accession>A0A1M6R8T7</accession>
<proteinExistence type="predicted"/>